<feature type="compositionally biased region" description="Basic and acidic residues" evidence="1">
    <location>
        <begin position="172"/>
        <end position="193"/>
    </location>
</feature>
<dbReference type="Gene3D" id="3.40.50.300">
    <property type="entry name" value="P-loop containing nucleotide triphosphate hydrolases"/>
    <property type="match status" value="1"/>
</dbReference>
<feature type="domain" description="Dynamin-type G" evidence="2">
    <location>
        <begin position="93"/>
        <end position="229"/>
    </location>
</feature>
<sequence length="229" mass="25566">MFPFDDDITSKLDRDIMAELDRLDGVYGPDDRTAGSGYPPDDGGEYLTTDDDGGDEGSDGMDDEDDAGTSSEKGALYDAYNLLHSLAQDFQKPFDAPAVVVVGHQSSGKSALIEALMGFQFNQVGGGTKTRRPVALRMQYNPRCSSPRCFLQGDDGVERPMSLVEIQEHIEAENRRLENGPRPELRQPRDQRPDGVPPLSQHDTHRHARPHPRRPRLRRRRRAGTAQQR</sequence>
<dbReference type="PANTHER" id="PTHR11566:SF78">
    <property type="entry name" value="DYNAMIN-LIKE PROTEIN ARC5"/>
    <property type="match status" value="1"/>
</dbReference>
<evidence type="ECO:0000313" key="4">
    <source>
        <dbReference type="Proteomes" id="UP000266841"/>
    </source>
</evidence>
<dbReference type="SUPFAM" id="SSF52540">
    <property type="entry name" value="P-loop containing nucleoside triphosphate hydrolases"/>
    <property type="match status" value="1"/>
</dbReference>
<dbReference type="GO" id="GO:0005737">
    <property type="term" value="C:cytoplasm"/>
    <property type="evidence" value="ECO:0007669"/>
    <property type="project" value="TreeGrafter"/>
</dbReference>
<dbReference type="PRINTS" id="PR00195">
    <property type="entry name" value="DYNAMIN"/>
</dbReference>
<evidence type="ECO:0000256" key="1">
    <source>
        <dbReference type="SAM" id="MobiDB-lite"/>
    </source>
</evidence>
<feature type="compositionally biased region" description="Acidic residues" evidence="1">
    <location>
        <begin position="42"/>
        <end position="67"/>
    </location>
</feature>
<feature type="non-terminal residue" evidence="3">
    <location>
        <position position="229"/>
    </location>
</feature>
<feature type="region of interest" description="Disordered" evidence="1">
    <location>
        <begin position="172"/>
        <end position="229"/>
    </location>
</feature>
<dbReference type="OrthoDB" id="5061070at2759"/>
<dbReference type="InterPro" id="IPR030381">
    <property type="entry name" value="G_DYNAMIN_dom"/>
</dbReference>
<dbReference type="GO" id="GO:0005525">
    <property type="term" value="F:GTP binding"/>
    <property type="evidence" value="ECO:0007669"/>
    <property type="project" value="InterPro"/>
</dbReference>
<feature type="compositionally biased region" description="Basic and acidic residues" evidence="1">
    <location>
        <begin position="22"/>
        <end position="33"/>
    </location>
</feature>
<feature type="compositionally biased region" description="Basic residues" evidence="1">
    <location>
        <begin position="204"/>
        <end position="223"/>
    </location>
</feature>
<dbReference type="PANTHER" id="PTHR11566">
    <property type="entry name" value="DYNAMIN"/>
    <property type="match status" value="1"/>
</dbReference>
<keyword evidence="4" id="KW-1185">Reference proteome</keyword>
<dbReference type="Pfam" id="PF00350">
    <property type="entry name" value="Dynamin_N"/>
    <property type="match status" value="1"/>
</dbReference>
<proteinExistence type="predicted"/>
<dbReference type="eggNOG" id="KOG0446">
    <property type="taxonomic scope" value="Eukaryota"/>
</dbReference>
<dbReference type="GO" id="GO:0005874">
    <property type="term" value="C:microtubule"/>
    <property type="evidence" value="ECO:0007669"/>
    <property type="project" value="TreeGrafter"/>
</dbReference>
<evidence type="ECO:0000259" key="2">
    <source>
        <dbReference type="PROSITE" id="PS51718"/>
    </source>
</evidence>
<dbReference type="GO" id="GO:0016020">
    <property type="term" value="C:membrane"/>
    <property type="evidence" value="ECO:0007669"/>
    <property type="project" value="TreeGrafter"/>
</dbReference>
<gene>
    <name evidence="3" type="ORF">THAOC_18392</name>
</gene>
<dbReference type="GO" id="GO:0003924">
    <property type="term" value="F:GTPase activity"/>
    <property type="evidence" value="ECO:0007669"/>
    <property type="project" value="TreeGrafter"/>
</dbReference>
<evidence type="ECO:0000313" key="3">
    <source>
        <dbReference type="EMBL" id="EJK61165.1"/>
    </source>
</evidence>
<dbReference type="InterPro" id="IPR027417">
    <property type="entry name" value="P-loop_NTPase"/>
</dbReference>
<dbReference type="GO" id="GO:0008017">
    <property type="term" value="F:microtubule binding"/>
    <property type="evidence" value="ECO:0007669"/>
    <property type="project" value="TreeGrafter"/>
</dbReference>
<dbReference type="InterPro" id="IPR045063">
    <property type="entry name" value="Dynamin_N"/>
</dbReference>
<name>K0S7D2_THAOC</name>
<comment type="caution">
    <text evidence="3">The sequence shown here is derived from an EMBL/GenBank/DDBJ whole genome shotgun (WGS) entry which is preliminary data.</text>
</comment>
<feature type="region of interest" description="Disordered" evidence="1">
    <location>
        <begin position="22"/>
        <end position="71"/>
    </location>
</feature>
<organism evidence="3 4">
    <name type="scientific">Thalassiosira oceanica</name>
    <name type="common">Marine diatom</name>
    <dbReference type="NCBI Taxonomy" id="159749"/>
    <lineage>
        <taxon>Eukaryota</taxon>
        <taxon>Sar</taxon>
        <taxon>Stramenopiles</taxon>
        <taxon>Ochrophyta</taxon>
        <taxon>Bacillariophyta</taxon>
        <taxon>Coscinodiscophyceae</taxon>
        <taxon>Thalassiosirophycidae</taxon>
        <taxon>Thalassiosirales</taxon>
        <taxon>Thalassiosiraceae</taxon>
        <taxon>Thalassiosira</taxon>
    </lineage>
</organism>
<dbReference type="EMBL" id="AGNL01020341">
    <property type="protein sequence ID" value="EJK61165.1"/>
    <property type="molecule type" value="Genomic_DNA"/>
</dbReference>
<protein>
    <recommendedName>
        <fullName evidence="2">Dynamin-type G domain-containing protein</fullName>
    </recommendedName>
</protein>
<reference evidence="3 4" key="1">
    <citation type="journal article" date="2012" name="Genome Biol.">
        <title>Genome and low-iron response of an oceanic diatom adapted to chronic iron limitation.</title>
        <authorList>
            <person name="Lommer M."/>
            <person name="Specht M."/>
            <person name="Roy A.S."/>
            <person name="Kraemer L."/>
            <person name="Andreson R."/>
            <person name="Gutowska M.A."/>
            <person name="Wolf J."/>
            <person name="Bergner S.V."/>
            <person name="Schilhabel M.B."/>
            <person name="Klostermeier U.C."/>
            <person name="Beiko R.G."/>
            <person name="Rosenstiel P."/>
            <person name="Hippler M."/>
            <person name="Laroche J."/>
        </authorList>
    </citation>
    <scope>NUCLEOTIDE SEQUENCE [LARGE SCALE GENOMIC DNA]</scope>
    <source>
        <strain evidence="3 4">CCMP1005</strain>
    </source>
</reference>
<dbReference type="InterPro" id="IPR022812">
    <property type="entry name" value="Dynamin"/>
</dbReference>
<accession>K0S7D2</accession>
<dbReference type="AlphaFoldDB" id="K0S7D2"/>
<dbReference type="PROSITE" id="PS51718">
    <property type="entry name" value="G_DYNAMIN_2"/>
    <property type="match status" value="1"/>
</dbReference>
<dbReference type="Proteomes" id="UP000266841">
    <property type="component" value="Unassembled WGS sequence"/>
</dbReference>